<dbReference type="Pfam" id="PF14244">
    <property type="entry name" value="Retrotran_gag_3"/>
    <property type="match status" value="1"/>
</dbReference>
<protein>
    <recommendedName>
        <fullName evidence="2">Retrotransposon Copia-like N-terminal domain-containing protein</fullName>
    </recommendedName>
</protein>
<gene>
    <name evidence="3" type="ORF">FSB_LOCUS21166</name>
    <name evidence="4" type="ORF">FSB_LOCUS60446</name>
</gene>
<feature type="compositionally biased region" description="Polar residues" evidence="1">
    <location>
        <begin position="254"/>
        <end position="281"/>
    </location>
</feature>
<dbReference type="EMBL" id="OIVN01006410">
    <property type="protein sequence ID" value="SPD32564.1"/>
    <property type="molecule type" value="Genomic_DNA"/>
</dbReference>
<dbReference type="PANTHER" id="PTHR37610">
    <property type="entry name" value="CCHC-TYPE DOMAIN-CONTAINING PROTEIN"/>
    <property type="match status" value="1"/>
</dbReference>
<reference evidence="4" key="1">
    <citation type="submission" date="2018-02" db="EMBL/GenBank/DDBJ databases">
        <authorList>
            <person name="Cohen D.B."/>
            <person name="Kent A.D."/>
        </authorList>
    </citation>
    <scope>NUCLEOTIDE SEQUENCE</scope>
</reference>
<name>A0A2N9J7I6_FAGSY</name>
<dbReference type="PANTHER" id="PTHR37610:SF97">
    <property type="entry name" value="RETROTRANSPOSON GAG DOMAIN-CONTAINING PROTEIN"/>
    <property type="match status" value="1"/>
</dbReference>
<evidence type="ECO:0000313" key="3">
    <source>
        <dbReference type="EMBL" id="SPC93284.1"/>
    </source>
</evidence>
<proteinExistence type="predicted"/>
<evidence type="ECO:0000313" key="4">
    <source>
        <dbReference type="EMBL" id="SPD32564.1"/>
    </source>
</evidence>
<evidence type="ECO:0000256" key="1">
    <source>
        <dbReference type="SAM" id="MobiDB-lite"/>
    </source>
</evidence>
<accession>A0A2N9J7I6</accession>
<feature type="domain" description="Retrotransposon Copia-like N-terminal" evidence="2">
    <location>
        <begin position="1"/>
        <end position="21"/>
    </location>
</feature>
<feature type="region of interest" description="Disordered" evidence="1">
    <location>
        <begin position="249"/>
        <end position="281"/>
    </location>
</feature>
<dbReference type="InterPro" id="IPR029472">
    <property type="entry name" value="Copia-like_N"/>
</dbReference>
<organism evidence="4">
    <name type="scientific">Fagus sylvatica</name>
    <name type="common">Beechnut</name>
    <dbReference type="NCBI Taxonomy" id="28930"/>
    <lineage>
        <taxon>Eukaryota</taxon>
        <taxon>Viridiplantae</taxon>
        <taxon>Streptophyta</taxon>
        <taxon>Embryophyta</taxon>
        <taxon>Tracheophyta</taxon>
        <taxon>Spermatophyta</taxon>
        <taxon>Magnoliopsida</taxon>
        <taxon>eudicotyledons</taxon>
        <taxon>Gunneridae</taxon>
        <taxon>Pentapetalae</taxon>
        <taxon>rosids</taxon>
        <taxon>fabids</taxon>
        <taxon>Fagales</taxon>
        <taxon>Fagaceae</taxon>
        <taxon>Fagus</taxon>
    </lineage>
</organism>
<dbReference type="AlphaFoldDB" id="A0A2N9J7I6"/>
<evidence type="ECO:0000259" key="2">
    <source>
        <dbReference type="Pfam" id="PF14244"/>
    </source>
</evidence>
<dbReference type="EMBL" id="OIVN01001380">
    <property type="protein sequence ID" value="SPC93284.1"/>
    <property type="molecule type" value="Genomic_DNA"/>
</dbReference>
<sequence>MTTALSAKNKLGFVNGAIPQPTDEFNPLYSDWQRCNDLVLSWIKNFLSQGIHATVLYVYTAKEVWDDLKQRYTQSNGTRVHHLKQAIAALKQDNLPVSVYFTHLKEFWDEFLNYRPIPRCTCSAKGQILLMEPLPSINKDFSFVQNDEKQRGVGLLPLPIGMPTGVPTVESTVLLSQMDNNMTQTFPYEGINQTLSYPNAGSNAFLSRFDNNRSSQYPRKDRSICSHCGLKGHTADKCYKLHGYPPGFRGKNRNGASANQVFGSMPIGSNDNTHNLSTLTT</sequence>